<feature type="domain" description="EAL" evidence="3">
    <location>
        <begin position="643"/>
        <end position="899"/>
    </location>
</feature>
<dbReference type="InterPro" id="IPR052155">
    <property type="entry name" value="Biofilm_reg_signaling"/>
</dbReference>
<dbReference type="SMART" id="SM00267">
    <property type="entry name" value="GGDEF"/>
    <property type="match status" value="1"/>
</dbReference>
<protein>
    <submittedName>
        <fullName evidence="5">EAL domain-containing protein</fullName>
    </submittedName>
</protein>
<accession>A0AA41X4W1</accession>
<dbReference type="EMBL" id="JANCLT010000004">
    <property type="protein sequence ID" value="MCP8968984.1"/>
    <property type="molecule type" value="Genomic_DNA"/>
</dbReference>
<dbReference type="Pfam" id="PF00563">
    <property type="entry name" value="EAL"/>
    <property type="match status" value="1"/>
</dbReference>
<dbReference type="CDD" id="cd01949">
    <property type="entry name" value="GGDEF"/>
    <property type="match status" value="1"/>
</dbReference>
<dbReference type="InterPro" id="IPR035965">
    <property type="entry name" value="PAS-like_dom_sf"/>
</dbReference>
<evidence type="ECO:0000313" key="5">
    <source>
        <dbReference type="EMBL" id="MCP8968984.1"/>
    </source>
</evidence>
<dbReference type="PANTHER" id="PTHR44757">
    <property type="entry name" value="DIGUANYLATE CYCLASE DGCP"/>
    <property type="match status" value="1"/>
</dbReference>
<dbReference type="InterPro" id="IPR000014">
    <property type="entry name" value="PAS"/>
</dbReference>
<dbReference type="RefSeq" id="WP_254758889.1">
    <property type="nucleotide sequence ID" value="NZ_JANCLT010000004.1"/>
</dbReference>
<dbReference type="Gene3D" id="3.20.20.450">
    <property type="entry name" value="EAL domain"/>
    <property type="match status" value="1"/>
</dbReference>
<dbReference type="InterPro" id="IPR000160">
    <property type="entry name" value="GGDEF_dom"/>
</dbReference>
<dbReference type="InterPro" id="IPR035919">
    <property type="entry name" value="EAL_sf"/>
</dbReference>
<dbReference type="PROSITE" id="PS50113">
    <property type="entry name" value="PAC"/>
    <property type="match status" value="1"/>
</dbReference>
<keyword evidence="1" id="KW-0812">Transmembrane</keyword>
<name>A0AA41X4W1_9BACI</name>
<dbReference type="SMART" id="SM00052">
    <property type="entry name" value="EAL"/>
    <property type="match status" value="1"/>
</dbReference>
<dbReference type="InterPro" id="IPR043128">
    <property type="entry name" value="Rev_trsase/Diguanyl_cyclase"/>
</dbReference>
<feature type="transmembrane region" description="Helical" evidence="1">
    <location>
        <begin position="205"/>
        <end position="226"/>
    </location>
</feature>
<keyword evidence="6" id="KW-1185">Reference proteome</keyword>
<feature type="transmembrane region" description="Helical" evidence="1">
    <location>
        <begin position="108"/>
        <end position="125"/>
    </location>
</feature>
<dbReference type="PROSITE" id="PS50887">
    <property type="entry name" value="GGDEF"/>
    <property type="match status" value="1"/>
</dbReference>
<evidence type="ECO:0000313" key="6">
    <source>
        <dbReference type="Proteomes" id="UP001156102"/>
    </source>
</evidence>
<sequence length="902" mass="101371">MTNTTGMRRSVLLLSVLTVYLIVYFGIVYGVGQESWLRAYGLKYWYAAADMAAVFSLFGTYRRAQGNSQTFWLYAGVGSLLYLLGDLVWIFHFSTPGWSGKATMASDLFYICFAGCCIFAYTSGLTRGYSSIQKRLLYCDVAISATVVVTLDYVLVIQPILRQEEFNAAVQFVQVLYLTEDIWLVTISISLLIRSRVWLTKKIMYILAVAFGIYALTDVSYEYLTIAGSSIPADRAGGFYQVALLLIALAGALSPAVMEQRVQASETRVSQRLQRMTSVGGLLILGVATILYYEKSPIFVAALLLELALIILRQRLLRKEIEVLSQNLRLLNHDLEERIADRTKELEESKQEFESLYTYHPDAILTVDTEGNWIDTNHAGRYLFGKRDGKQFVQEVSPDDEKKIRHAFRVAIQEGSSTALEIQSTYRGDGRLRILNLTFVPIITNGRITGVYNIVRDVTEEREAERRIKYLAYRDTLTDLLNRSSFMLQLKQAIERAEQTGEHFALLFLDLNQFKHVNDTWGHSTGDLVLIEVAQRLQRLAAPSTVLSRLGGDEFLCLIQGSPSGEELAAFVADIASAIKEPIKISHHTLQITTSIGIACYPEAGKDAVTLLQHADLAMYDSKEGTKEYAFYTKELGAKVKRKRRLEAELDEAVRSGAIFVVYQPQVDMRTGRVIGFEALVRWNHPELGFISPAEFILIAEETNKILLLEECVFRTAGRQMKQWADAGYTDLKMGVNLSAKQFKSLDMTEQLTSILKEVGLESCSHYIDVELTERIAMGNEEQTLHTLRRLKEHQFHISIDDFGTGYSSLSYLTRFPVDTLKIPREFISLIAEGEEGQGIVATMIGLARVMNMSVIAEGVETKEQAEFLIGNGCYHAQGYYYSKPLSAEESTAFLLHANGCI</sequence>
<dbReference type="InterPro" id="IPR001633">
    <property type="entry name" value="EAL_dom"/>
</dbReference>
<keyword evidence="1" id="KW-1133">Transmembrane helix</keyword>
<feature type="transmembrane region" description="Helical" evidence="1">
    <location>
        <begin position="12"/>
        <end position="32"/>
    </location>
</feature>
<feature type="transmembrane region" description="Helical" evidence="1">
    <location>
        <begin position="73"/>
        <end position="93"/>
    </location>
</feature>
<comment type="caution">
    <text evidence="5">The sequence shown here is derived from an EMBL/GenBank/DDBJ whole genome shotgun (WGS) entry which is preliminary data.</text>
</comment>
<dbReference type="PROSITE" id="PS50883">
    <property type="entry name" value="EAL"/>
    <property type="match status" value="1"/>
</dbReference>
<dbReference type="CDD" id="cd01948">
    <property type="entry name" value="EAL"/>
    <property type="match status" value="1"/>
</dbReference>
<dbReference type="CDD" id="cd00130">
    <property type="entry name" value="PAS"/>
    <property type="match status" value="1"/>
</dbReference>
<dbReference type="InterPro" id="IPR029787">
    <property type="entry name" value="Nucleotide_cyclase"/>
</dbReference>
<dbReference type="AlphaFoldDB" id="A0AA41X4W1"/>
<organism evidence="5 6">
    <name type="scientific">Ectobacillus ponti</name>
    <dbReference type="NCBI Taxonomy" id="2961894"/>
    <lineage>
        <taxon>Bacteria</taxon>
        <taxon>Bacillati</taxon>
        <taxon>Bacillota</taxon>
        <taxon>Bacilli</taxon>
        <taxon>Bacillales</taxon>
        <taxon>Bacillaceae</taxon>
        <taxon>Ectobacillus</taxon>
    </lineage>
</organism>
<dbReference type="InterPro" id="IPR013656">
    <property type="entry name" value="PAS_4"/>
</dbReference>
<gene>
    <name evidence="5" type="ORF">NK662_10590</name>
</gene>
<reference evidence="5" key="1">
    <citation type="submission" date="2022-07" db="EMBL/GenBank/DDBJ databases">
        <authorList>
            <person name="Li W.-J."/>
            <person name="Deng Q.-Q."/>
        </authorList>
    </citation>
    <scope>NUCLEOTIDE SEQUENCE</scope>
    <source>
        <strain evidence="5">SYSU M60031</strain>
    </source>
</reference>
<dbReference type="NCBIfam" id="TIGR00229">
    <property type="entry name" value="sensory_box"/>
    <property type="match status" value="1"/>
</dbReference>
<keyword evidence="1" id="KW-0472">Membrane</keyword>
<dbReference type="Proteomes" id="UP001156102">
    <property type="component" value="Unassembled WGS sequence"/>
</dbReference>
<feature type="domain" description="GGDEF" evidence="4">
    <location>
        <begin position="502"/>
        <end position="634"/>
    </location>
</feature>
<feature type="domain" description="PAC" evidence="2">
    <location>
        <begin position="418"/>
        <end position="470"/>
    </location>
</feature>
<dbReference type="SUPFAM" id="SSF55785">
    <property type="entry name" value="PYP-like sensor domain (PAS domain)"/>
    <property type="match status" value="1"/>
</dbReference>
<dbReference type="InterPro" id="IPR000700">
    <property type="entry name" value="PAS-assoc_C"/>
</dbReference>
<dbReference type="Gene3D" id="3.30.450.20">
    <property type="entry name" value="PAS domain"/>
    <property type="match status" value="1"/>
</dbReference>
<feature type="transmembrane region" description="Helical" evidence="1">
    <location>
        <begin position="137"/>
        <end position="160"/>
    </location>
</feature>
<evidence type="ECO:0000256" key="1">
    <source>
        <dbReference type="SAM" id="Phobius"/>
    </source>
</evidence>
<dbReference type="NCBIfam" id="TIGR00254">
    <property type="entry name" value="GGDEF"/>
    <property type="match status" value="1"/>
</dbReference>
<feature type="transmembrane region" description="Helical" evidence="1">
    <location>
        <begin position="238"/>
        <end position="256"/>
    </location>
</feature>
<feature type="transmembrane region" description="Helical" evidence="1">
    <location>
        <begin position="172"/>
        <end position="193"/>
    </location>
</feature>
<dbReference type="SUPFAM" id="SSF55073">
    <property type="entry name" value="Nucleotide cyclase"/>
    <property type="match status" value="1"/>
</dbReference>
<proteinExistence type="predicted"/>
<evidence type="ECO:0000259" key="3">
    <source>
        <dbReference type="PROSITE" id="PS50883"/>
    </source>
</evidence>
<evidence type="ECO:0000259" key="2">
    <source>
        <dbReference type="PROSITE" id="PS50113"/>
    </source>
</evidence>
<dbReference type="PANTHER" id="PTHR44757:SF2">
    <property type="entry name" value="BIOFILM ARCHITECTURE MAINTENANCE PROTEIN MBAA"/>
    <property type="match status" value="1"/>
</dbReference>
<dbReference type="Pfam" id="PF08448">
    <property type="entry name" value="PAS_4"/>
    <property type="match status" value="1"/>
</dbReference>
<dbReference type="SUPFAM" id="SSF141868">
    <property type="entry name" value="EAL domain-like"/>
    <property type="match status" value="1"/>
</dbReference>
<feature type="transmembrane region" description="Helical" evidence="1">
    <location>
        <begin position="44"/>
        <end position="61"/>
    </location>
</feature>
<feature type="transmembrane region" description="Helical" evidence="1">
    <location>
        <begin position="276"/>
        <end position="293"/>
    </location>
</feature>
<evidence type="ECO:0000259" key="4">
    <source>
        <dbReference type="PROSITE" id="PS50887"/>
    </source>
</evidence>
<dbReference type="Gene3D" id="3.30.70.270">
    <property type="match status" value="1"/>
</dbReference>
<dbReference type="Pfam" id="PF00990">
    <property type="entry name" value="GGDEF"/>
    <property type="match status" value="1"/>
</dbReference>